<dbReference type="Gene3D" id="1.20.120.1630">
    <property type="match status" value="1"/>
</dbReference>
<dbReference type="GO" id="GO:0032259">
    <property type="term" value="P:methylation"/>
    <property type="evidence" value="ECO:0007669"/>
    <property type="project" value="UniProtKB-KW"/>
</dbReference>
<dbReference type="RefSeq" id="XP_028546332.1">
    <property type="nucleotide sequence ID" value="XM_028690531.1"/>
</dbReference>
<reference evidence="12" key="1">
    <citation type="submission" date="2017-04" db="EMBL/GenBank/DDBJ databases">
        <title>Plasmodium gonderi genome.</title>
        <authorList>
            <person name="Arisue N."/>
            <person name="Honma H."/>
            <person name="Kawai S."/>
            <person name="Tougan T."/>
            <person name="Tanabe K."/>
            <person name="Horii T."/>
        </authorList>
    </citation>
    <scope>NUCLEOTIDE SEQUENCE [LARGE SCALE GENOMIC DNA]</scope>
    <source>
        <strain evidence="12">ATCC 30045</strain>
    </source>
</reference>
<sequence>MNVSAYILTSLLLYISLLNYKRFVFYFINLHVNKELEKVARVYVSFDHYLHIFLEYGFVCIYILIAFQPNKNVYSKRSKYNYIFAKVLLVYFFFFFFHFLLNIKNNFPLNLFYLIIIIFHLSEFFLSFLHNKNNHNYYNFLVNPNYGYVYFFILTLFEYYAKIFLFPFLHIFEKYINKKIIHKLLLVNYFFLQNHLYNGSHICTYYYINQIKINTNNDLYPLNEILGKPNLFAKWKLQNGNQVSNNFLLKKGKLVNLSKKSSFLHLFKNRVLIKGILGKSSFLHSHRTIFPPYVLIEHRNQYIPLKRDFQITPFSTNEDFIVSSSGSANLDTNHERTYAQCLFTTTTSSRVDITNRSITNRSIINGDIIDRGIIDRDIINGDIINGDINKTYKSYDLNNSLFQKIVLKYANIFFRYHAIQNVEKIYNYYLLVILLSLLISVLGMLLRVFALIHCSKNFSFYVQNTGCLVYKSIKGKHKLVTSGLYKYMRHPSYTGWFYYALFLQLSLFNIFSFILCFFISWTYFYRTIKMEEKYLLECYGEEYRKYKEQTPNIYIPFMSGI</sequence>
<comment type="similarity">
    <text evidence="2 10">Belongs to the class VI-like SAM-binding methyltransferase superfamily. Isoprenylcysteine carboxyl methyltransferase family.</text>
</comment>
<dbReference type="InterPro" id="IPR007269">
    <property type="entry name" value="ICMT_MeTrfase"/>
</dbReference>
<keyword evidence="5 11" id="KW-0808">Transferase</keyword>
<dbReference type="GO" id="GO:0004671">
    <property type="term" value="F:protein C-terminal S-isoprenylcysteine carboxyl O-methyltransferase activity"/>
    <property type="evidence" value="ECO:0007669"/>
    <property type="project" value="UniProtKB-EC"/>
</dbReference>
<keyword evidence="12" id="KW-1185">Reference proteome</keyword>
<keyword evidence="8 10" id="KW-1133">Transmembrane helix</keyword>
<evidence type="ECO:0000256" key="3">
    <source>
        <dbReference type="ARBA" id="ARBA00012151"/>
    </source>
</evidence>
<dbReference type="InterPro" id="IPR025770">
    <property type="entry name" value="PPMT_MeTrfase"/>
</dbReference>
<evidence type="ECO:0000256" key="8">
    <source>
        <dbReference type="ARBA" id="ARBA00022989"/>
    </source>
</evidence>
<evidence type="ECO:0000256" key="7">
    <source>
        <dbReference type="ARBA" id="ARBA00022692"/>
    </source>
</evidence>
<dbReference type="OrthoDB" id="422086at2759"/>
<gene>
    <name evidence="11" type="ORF">PGO_145410</name>
</gene>
<feature type="transmembrane region" description="Helical" evidence="10">
    <location>
        <begin position="149"/>
        <end position="172"/>
    </location>
</feature>
<keyword evidence="9 10" id="KW-0472">Membrane</keyword>
<dbReference type="OMA" id="GLYKYMR"/>
<organism evidence="11 12">
    <name type="scientific">Plasmodium gonderi</name>
    <dbReference type="NCBI Taxonomy" id="77519"/>
    <lineage>
        <taxon>Eukaryota</taxon>
        <taxon>Sar</taxon>
        <taxon>Alveolata</taxon>
        <taxon>Apicomplexa</taxon>
        <taxon>Aconoidasida</taxon>
        <taxon>Haemosporida</taxon>
        <taxon>Plasmodiidae</taxon>
        <taxon>Plasmodium</taxon>
        <taxon>Plasmodium (Plasmodium)</taxon>
    </lineage>
</organism>
<dbReference type="Proteomes" id="UP000195521">
    <property type="component" value="Unassembled WGS sequence"/>
</dbReference>
<feature type="transmembrane region" description="Helical" evidence="10">
    <location>
        <begin position="49"/>
        <end position="68"/>
    </location>
</feature>
<protein>
    <recommendedName>
        <fullName evidence="3 10">Protein-S-isoprenylcysteine O-methyltransferase</fullName>
        <ecNumber evidence="3 10">2.1.1.100</ecNumber>
    </recommendedName>
</protein>
<dbReference type="GO" id="GO:0005789">
    <property type="term" value="C:endoplasmic reticulum membrane"/>
    <property type="evidence" value="ECO:0007669"/>
    <property type="project" value="UniProtKB-SubCell"/>
</dbReference>
<proteinExistence type="inferred from homology"/>
<evidence type="ECO:0000313" key="12">
    <source>
        <dbReference type="Proteomes" id="UP000195521"/>
    </source>
</evidence>
<evidence type="ECO:0000313" key="11">
    <source>
        <dbReference type="EMBL" id="GAW83743.1"/>
    </source>
</evidence>
<dbReference type="PANTHER" id="PTHR12714">
    <property type="entry name" value="PROTEIN-S ISOPRENYLCYSTEINE O-METHYLTRANSFERASE"/>
    <property type="match status" value="1"/>
</dbReference>
<dbReference type="EC" id="2.1.1.100" evidence="3 10"/>
<feature type="transmembrane region" description="Helical" evidence="10">
    <location>
        <begin position="111"/>
        <end position="129"/>
    </location>
</feature>
<feature type="transmembrane region" description="Helical" evidence="10">
    <location>
        <begin position="6"/>
        <end position="28"/>
    </location>
</feature>
<name>A0A1Y1JTK9_PLAGO</name>
<comment type="subcellular location">
    <subcellularLocation>
        <location evidence="10">Endoplasmic reticulum membrane</location>
        <topology evidence="10">Multi-pass membrane protein</topology>
    </subcellularLocation>
    <subcellularLocation>
        <location evidence="1">Membrane</location>
        <topology evidence="1">Multi-pass membrane protein</topology>
    </subcellularLocation>
</comment>
<keyword evidence="7 10" id="KW-0812">Transmembrane</keyword>
<dbReference type="PROSITE" id="PS51564">
    <property type="entry name" value="SAM_ICMT"/>
    <property type="match status" value="1"/>
</dbReference>
<keyword evidence="10" id="KW-0256">Endoplasmic reticulum</keyword>
<evidence type="ECO:0000256" key="10">
    <source>
        <dbReference type="RuleBase" id="RU362022"/>
    </source>
</evidence>
<comment type="caution">
    <text evidence="11">The sequence shown here is derived from an EMBL/GenBank/DDBJ whole genome shotgun (WGS) entry which is preliminary data.</text>
</comment>
<dbReference type="Pfam" id="PF04140">
    <property type="entry name" value="ICMT"/>
    <property type="match status" value="1"/>
</dbReference>
<evidence type="ECO:0000256" key="5">
    <source>
        <dbReference type="ARBA" id="ARBA00022679"/>
    </source>
</evidence>
<comment type="catalytic activity">
    <reaction evidence="10">
        <text>[protein]-C-terminal S-[(2E,6E)-farnesyl]-L-cysteine + S-adenosyl-L-methionine = [protein]-C-terminal S-[(2E,6E)-farnesyl]-L-cysteine methyl ester + S-adenosyl-L-homocysteine</text>
        <dbReference type="Rhea" id="RHEA:21672"/>
        <dbReference type="Rhea" id="RHEA-COMP:12125"/>
        <dbReference type="Rhea" id="RHEA-COMP:12126"/>
        <dbReference type="ChEBI" id="CHEBI:57856"/>
        <dbReference type="ChEBI" id="CHEBI:59789"/>
        <dbReference type="ChEBI" id="CHEBI:90510"/>
        <dbReference type="ChEBI" id="CHEBI:90511"/>
        <dbReference type="EC" id="2.1.1.100"/>
    </reaction>
</comment>
<dbReference type="AlphaFoldDB" id="A0A1Y1JTK9"/>
<feature type="transmembrane region" description="Helical" evidence="10">
    <location>
        <begin position="428"/>
        <end position="452"/>
    </location>
</feature>
<accession>A0A1Y1JTK9</accession>
<feature type="transmembrane region" description="Helical" evidence="10">
    <location>
        <begin position="80"/>
        <end position="99"/>
    </location>
</feature>
<evidence type="ECO:0000256" key="9">
    <source>
        <dbReference type="ARBA" id="ARBA00023136"/>
    </source>
</evidence>
<feature type="transmembrane region" description="Helical" evidence="10">
    <location>
        <begin position="496"/>
        <end position="524"/>
    </location>
</feature>
<dbReference type="EMBL" id="BDQF01000015">
    <property type="protein sequence ID" value="GAW83743.1"/>
    <property type="molecule type" value="Genomic_DNA"/>
</dbReference>
<dbReference type="GeneID" id="39750489"/>
<evidence type="ECO:0000256" key="1">
    <source>
        <dbReference type="ARBA" id="ARBA00004141"/>
    </source>
</evidence>
<keyword evidence="6 10" id="KW-0949">S-adenosyl-L-methionine</keyword>
<evidence type="ECO:0000256" key="2">
    <source>
        <dbReference type="ARBA" id="ARBA00009140"/>
    </source>
</evidence>
<dbReference type="PANTHER" id="PTHR12714:SF9">
    <property type="entry name" value="PROTEIN-S-ISOPRENYLCYSTEINE O-METHYLTRANSFERASE"/>
    <property type="match status" value="1"/>
</dbReference>
<evidence type="ECO:0000256" key="4">
    <source>
        <dbReference type="ARBA" id="ARBA00022603"/>
    </source>
</evidence>
<keyword evidence="4 10" id="KW-0489">Methyltransferase</keyword>
<evidence type="ECO:0000256" key="6">
    <source>
        <dbReference type="ARBA" id="ARBA00022691"/>
    </source>
</evidence>